<reference evidence="2 3" key="1">
    <citation type="submission" date="2024-07" db="EMBL/GenBank/DDBJ databases">
        <title>Draft sequence of the Neodothiora populina.</title>
        <authorList>
            <person name="Drown D.D."/>
            <person name="Schuette U.S."/>
            <person name="Buechlein A.B."/>
            <person name="Rusch D.R."/>
            <person name="Winton L.W."/>
            <person name="Adams G.A."/>
        </authorList>
    </citation>
    <scope>NUCLEOTIDE SEQUENCE [LARGE SCALE GENOMIC DNA]</scope>
    <source>
        <strain evidence="2 3">CPC 39397</strain>
    </source>
</reference>
<dbReference type="Gene3D" id="3.30.70.330">
    <property type="match status" value="1"/>
</dbReference>
<dbReference type="GeneID" id="95977302"/>
<dbReference type="Proteomes" id="UP001562354">
    <property type="component" value="Unassembled WGS sequence"/>
</dbReference>
<feature type="region of interest" description="Disordered" evidence="1">
    <location>
        <begin position="35"/>
        <end position="72"/>
    </location>
</feature>
<dbReference type="RefSeq" id="XP_069200912.1">
    <property type="nucleotide sequence ID" value="XM_069343099.1"/>
</dbReference>
<evidence type="ECO:0000313" key="3">
    <source>
        <dbReference type="Proteomes" id="UP001562354"/>
    </source>
</evidence>
<feature type="compositionally biased region" description="Low complexity" evidence="1">
    <location>
        <begin position="325"/>
        <end position="336"/>
    </location>
</feature>
<feature type="compositionally biased region" description="Polar residues" evidence="1">
    <location>
        <begin position="261"/>
        <end position="324"/>
    </location>
</feature>
<evidence type="ECO:0000256" key="1">
    <source>
        <dbReference type="SAM" id="MobiDB-lite"/>
    </source>
</evidence>
<accession>A0ABR3PEP6</accession>
<evidence type="ECO:0008006" key="4">
    <source>
        <dbReference type="Google" id="ProtNLM"/>
    </source>
</evidence>
<comment type="caution">
    <text evidence="2">The sequence shown here is derived from an EMBL/GenBank/DDBJ whole genome shotgun (WGS) entry which is preliminary data.</text>
</comment>
<feature type="compositionally biased region" description="Basic and acidic residues" evidence="1">
    <location>
        <begin position="37"/>
        <end position="49"/>
    </location>
</feature>
<dbReference type="EMBL" id="JBFMKM010000008">
    <property type="protein sequence ID" value="KAL1304637.1"/>
    <property type="molecule type" value="Genomic_DNA"/>
</dbReference>
<feature type="region of interest" description="Disordered" evidence="1">
    <location>
        <begin position="94"/>
        <end position="123"/>
    </location>
</feature>
<gene>
    <name evidence="2" type="ORF">AAFC00_003601</name>
</gene>
<protein>
    <recommendedName>
        <fullName evidence="4">Nucleoporin NUP53</fullName>
    </recommendedName>
</protein>
<name>A0ABR3PEP6_9PEZI</name>
<organism evidence="2 3">
    <name type="scientific">Neodothiora populina</name>
    <dbReference type="NCBI Taxonomy" id="2781224"/>
    <lineage>
        <taxon>Eukaryota</taxon>
        <taxon>Fungi</taxon>
        <taxon>Dikarya</taxon>
        <taxon>Ascomycota</taxon>
        <taxon>Pezizomycotina</taxon>
        <taxon>Dothideomycetes</taxon>
        <taxon>Dothideomycetidae</taxon>
        <taxon>Dothideales</taxon>
        <taxon>Dothioraceae</taxon>
        <taxon>Neodothiora</taxon>
    </lineage>
</organism>
<evidence type="ECO:0000313" key="2">
    <source>
        <dbReference type="EMBL" id="KAL1304637.1"/>
    </source>
</evidence>
<dbReference type="InterPro" id="IPR012677">
    <property type="entry name" value="Nucleotide-bd_a/b_plait_sf"/>
</dbReference>
<keyword evidence="3" id="KW-1185">Reference proteome</keyword>
<proteinExistence type="predicted"/>
<sequence length="445" mass="48883">MNSLRGGMQVHAVPESERAIDASGKRLPWGYEYADTELGRRRETEEKGPFGRSTRRRGFSRSKTATPARKEDAVRLENAQNEDAIFNRYMQEQRAKQPLPQSKTDAPLSSADGNAAAAQSSLPDKEPTEVILFGFGEDSQWAAIEYYERISNGLIYEDYDRHPPHQKYDHTISLNRVRAQRGSLSQAALRKRNAYKGGNHWIKVTFDSPEAADLACHCSPHPIHGFLVYAELYRGTPPPSDAPIPYSNAGAQIDTVSLPKSFSTNTLSQDTMTTSPESSHTLSSGTANGRPQKPSFTSLPRSTTTPNLNSNHPFDSLSSTTTAFQQQQQQQQQQAQPPKQRPMRVPGATRAVLLPPEQAFLPAPPRYTGIIGYIMALLFGSSNSSSGKPTSLVNAAAGAGDLIGSTVPRTEDGGFDWKNASLYWLLFAWLDHVFGTDICGIRGDD</sequence>
<feature type="region of interest" description="Disordered" evidence="1">
    <location>
        <begin position="261"/>
        <end position="344"/>
    </location>
</feature>